<dbReference type="Proteomes" id="UP000008291">
    <property type="component" value="Chromosome"/>
</dbReference>
<gene>
    <name evidence="1" type="ordered locus">Tbd_0758</name>
</gene>
<proteinExistence type="predicted"/>
<dbReference type="HOGENOM" id="CLU_125980_0_0_4"/>
<dbReference type="eggNOG" id="COG4726">
    <property type="taxonomic scope" value="Bacteria"/>
</dbReference>
<dbReference type="STRING" id="292415.Tbd_0758"/>
<evidence type="ECO:0000313" key="1">
    <source>
        <dbReference type="EMBL" id="AAZ96711.1"/>
    </source>
</evidence>
<dbReference type="AlphaFoldDB" id="Q3SKR4"/>
<dbReference type="RefSeq" id="WP_011311270.1">
    <property type="nucleotide sequence ID" value="NC_007404.1"/>
</dbReference>
<accession>Q3SKR4</accession>
<reference evidence="1 2" key="1">
    <citation type="journal article" date="2006" name="J. Bacteriol.">
        <title>The genome sequence of the obligately chemolithoautotrophic, facultatively anaerobic bacterium Thiobacillus denitrificans.</title>
        <authorList>
            <person name="Beller H.R."/>
            <person name="Chain P.S."/>
            <person name="Letain T.E."/>
            <person name="Chakicherla A."/>
            <person name="Larimer F.W."/>
            <person name="Richardson P.M."/>
            <person name="Coleman M.A."/>
            <person name="Wood A.P."/>
            <person name="Kelly D.P."/>
        </authorList>
    </citation>
    <scope>NUCLEOTIDE SEQUENCE [LARGE SCALE GENOMIC DNA]</scope>
    <source>
        <strain evidence="1 2">ATCC 25259</strain>
    </source>
</reference>
<protein>
    <recommendedName>
        <fullName evidence="3">MSHA biogenesis protein MshP</fullName>
    </recommendedName>
</protein>
<evidence type="ECO:0000313" key="2">
    <source>
        <dbReference type="Proteomes" id="UP000008291"/>
    </source>
</evidence>
<dbReference type="KEGG" id="tbd:Tbd_0758"/>
<sequence length="145" mass="15095">MSGRPRSRTHMRGFALPTAIFLLVVLAALGGYMVLLSRSSQLSSALDIQGARASQAARAGIEWAAWQVTDPQALQPAPTPCPTSPTLLTLDGTLAGFAVSVECLRSLEDDGAATVAVYEITATASTGAVGGLDRVERQIRATLAK</sequence>
<name>Q3SKR4_THIDA</name>
<evidence type="ECO:0008006" key="3">
    <source>
        <dbReference type="Google" id="ProtNLM"/>
    </source>
</evidence>
<organism evidence="1 2">
    <name type="scientific">Thiobacillus denitrificans (strain ATCC 25259 / T1)</name>
    <dbReference type="NCBI Taxonomy" id="292415"/>
    <lineage>
        <taxon>Bacteria</taxon>
        <taxon>Pseudomonadati</taxon>
        <taxon>Pseudomonadota</taxon>
        <taxon>Betaproteobacteria</taxon>
        <taxon>Nitrosomonadales</taxon>
        <taxon>Thiobacillaceae</taxon>
        <taxon>Thiobacillus</taxon>
    </lineage>
</organism>
<keyword evidence="2" id="KW-1185">Reference proteome</keyword>
<dbReference type="EMBL" id="CP000116">
    <property type="protein sequence ID" value="AAZ96711.1"/>
    <property type="molecule type" value="Genomic_DNA"/>
</dbReference>